<feature type="region of interest" description="Disordered" evidence="3">
    <location>
        <begin position="730"/>
        <end position="798"/>
    </location>
</feature>
<feature type="domain" description="K Homology" evidence="4">
    <location>
        <begin position="338"/>
        <end position="413"/>
    </location>
</feature>
<dbReference type="InterPro" id="IPR004087">
    <property type="entry name" value="KH_dom"/>
</dbReference>
<feature type="compositionally biased region" description="Low complexity" evidence="3">
    <location>
        <begin position="9"/>
        <end position="23"/>
    </location>
</feature>
<feature type="compositionally biased region" description="Acidic residues" evidence="3">
    <location>
        <begin position="59"/>
        <end position="68"/>
    </location>
</feature>
<feature type="compositionally biased region" description="Acidic residues" evidence="3">
    <location>
        <begin position="158"/>
        <end position="167"/>
    </location>
</feature>
<keyword evidence="1" id="KW-0677">Repeat</keyword>
<feature type="domain" description="K Homology" evidence="4">
    <location>
        <begin position="242"/>
        <end position="315"/>
    </location>
</feature>
<evidence type="ECO:0000256" key="3">
    <source>
        <dbReference type="SAM" id="MobiDB-lite"/>
    </source>
</evidence>
<feature type="compositionally biased region" description="Acidic residues" evidence="3">
    <location>
        <begin position="107"/>
        <end position="123"/>
    </location>
</feature>
<feature type="compositionally biased region" description="Low complexity" evidence="3">
    <location>
        <begin position="730"/>
        <end position="742"/>
    </location>
</feature>
<feature type="compositionally biased region" description="Polar residues" evidence="3">
    <location>
        <begin position="743"/>
        <end position="752"/>
    </location>
</feature>
<feature type="compositionally biased region" description="Basic and acidic residues" evidence="3">
    <location>
        <begin position="176"/>
        <end position="186"/>
    </location>
</feature>
<dbReference type="PROSITE" id="PS50084">
    <property type="entry name" value="KH_TYPE_1"/>
    <property type="match status" value="2"/>
</dbReference>
<gene>
    <name evidence="5" type="ORF">DH2020_049552</name>
</gene>
<feature type="compositionally biased region" description="Basic and acidic residues" evidence="3">
    <location>
        <begin position="96"/>
        <end position="106"/>
    </location>
</feature>
<feature type="compositionally biased region" description="Basic and acidic residues" evidence="3">
    <location>
        <begin position="124"/>
        <end position="157"/>
    </location>
</feature>
<keyword evidence="6" id="KW-1185">Reference proteome</keyword>
<dbReference type="PANTHER" id="PTHR10288">
    <property type="entry name" value="KH DOMAIN CONTAINING RNA BINDING PROTEIN"/>
    <property type="match status" value="1"/>
</dbReference>
<feature type="region of interest" description="Disordered" evidence="3">
    <location>
        <begin position="1"/>
        <end position="224"/>
    </location>
</feature>
<sequence length="798" mass="86283">MADEKMITSSEGSPAAATASAAADSHKRKLEDLELNNEPEPLTEPEANSNSDTLNNGTQEEENAGVDESETKRPRIESNGDNVSEADADGLVSQNGHEEEEKKDEPQEVEVEPQEEEEEEPQEEEKKDEPQEEEKKDEPQEEEKKVEPQEEEKKDEPREEEETEQPESVDANIQTVEDHEPMKESLETITQEPASNENEKTEIGSLDELGQSNAEVEEPSDLPREGDVLVHSAERQSGSDRQILSRKMEVPNDKVGVLIGKAGDTIRSLQDNSGAKIQIMRDADADPRSTTRPLELVGTLEDINKAERLIKDVIAEADAGGSPSLVARGFNTVQAASGGEQLEIQVPIEKVGLIIGKGGETIRNLQTRSGARIQLIQQNLSDGDHQSKERTVRITGNKKQIETAREMIKDVMNQNIRPSPLSGGYSQQGYRPRGPVAPQWGPRGPHHAQFSGYDYPQRGPYTSSQNSQYPPPSYGNYPPPQAPRSNFGPSWEQRPPASMHGPSPQGNYNYGQHPGQECGHPPSYSQTHAQPYGHNYNEVKYDNHSSAQHYGHMGGSQPTPYAQGGGTHSGYGPQDQYNKPPMYGMQPQVPPHSQPYGQPRPNQAGEAPYQGPPASSAQSYGQNMPPQQSYPYASSGPMQQNYPPYGSVPTTDGYGHTPATSASASGYLPPQGGQPVAGYGQQQPSAYPQAGPTGGYGSYPTSQPGYAEQPAVNNATYGYQAPADPASYGAAQAPAAYSGYSQPSQTQHSYDQSGGYGNVPASGGYGNVPASAGYGKSASPSAYPPPQYDSSQMYGAHR</sequence>
<dbReference type="Pfam" id="PF00013">
    <property type="entry name" value="KH_1"/>
    <property type="match status" value="2"/>
</dbReference>
<comment type="caution">
    <text evidence="5">The sequence shown here is derived from an EMBL/GenBank/DDBJ whole genome shotgun (WGS) entry which is preliminary data.</text>
</comment>
<evidence type="ECO:0000313" key="5">
    <source>
        <dbReference type="EMBL" id="KAK6116732.1"/>
    </source>
</evidence>
<feature type="compositionally biased region" description="Basic and acidic residues" evidence="3">
    <location>
        <begin position="69"/>
        <end position="78"/>
    </location>
</feature>
<accession>A0ABR0U2X5</accession>
<feature type="compositionally biased region" description="Polar residues" evidence="3">
    <location>
        <begin position="613"/>
        <end position="642"/>
    </location>
</feature>
<evidence type="ECO:0000313" key="6">
    <source>
        <dbReference type="Proteomes" id="UP001318860"/>
    </source>
</evidence>
<evidence type="ECO:0000256" key="1">
    <source>
        <dbReference type="ARBA" id="ARBA00022737"/>
    </source>
</evidence>
<feature type="compositionally biased region" description="Pro residues" evidence="3">
    <location>
        <begin position="469"/>
        <end position="482"/>
    </location>
</feature>
<feature type="region of interest" description="Disordered" evidence="3">
    <location>
        <begin position="412"/>
        <end position="708"/>
    </location>
</feature>
<name>A0ABR0U2X5_REHGL</name>
<evidence type="ECO:0000259" key="4">
    <source>
        <dbReference type="SMART" id="SM00322"/>
    </source>
</evidence>
<proteinExistence type="predicted"/>
<dbReference type="InterPro" id="IPR004088">
    <property type="entry name" value="KH_dom_type_1"/>
</dbReference>
<dbReference type="CDD" id="cd00105">
    <property type="entry name" value="KH-I"/>
    <property type="match status" value="2"/>
</dbReference>
<evidence type="ECO:0000256" key="2">
    <source>
        <dbReference type="PROSITE-ProRule" id="PRU00117"/>
    </source>
</evidence>
<keyword evidence="2" id="KW-0694">RNA-binding</keyword>
<feature type="compositionally biased region" description="Polar residues" evidence="3">
    <location>
        <begin position="49"/>
        <end position="58"/>
    </location>
</feature>
<feature type="compositionally biased region" description="Polar residues" evidence="3">
    <location>
        <begin position="187"/>
        <end position="196"/>
    </location>
</feature>
<dbReference type="SMART" id="SM00322">
    <property type="entry name" value="KH"/>
    <property type="match status" value="2"/>
</dbReference>
<protein>
    <recommendedName>
        <fullName evidence="4">K Homology domain-containing protein</fullName>
    </recommendedName>
</protein>
<dbReference type="SUPFAM" id="SSF54791">
    <property type="entry name" value="Eukaryotic type KH-domain (KH-domain type I)"/>
    <property type="match status" value="2"/>
</dbReference>
<feature type="compositionally biased region" description="Acidic residues" evidence="3">
    <location>
        <begin position="33"/>
        <end position="43"/>
    </location>
</feature>
<dbReference type="Proteomes" id="UP001318860">
    <property type="component" value="Unassembled WGS sequence"/>
</dbReference>
<dbReference type="Gene3D" id="3.30.1370.10">
    <property type="entry name" value="K Homology domain, type 1"/>
    <property type="match status" value="2"/>
</dbReference>
<dbReference type="EMBL" id="JABTTQ020003484">
    <property type="protein sequence ID" value="KAK6116732.1"/>
    <property type="molecule type" value="Genomic_DNA"/>
</dbReference>
<dbReference type="InterPro" id="IPR036612">
    <property type="entry name" value="KH_dom_type_1_sf"/>
</dbReference>
<organism evidence="5 6">
    <name type="scientific">Rehmannia glutinosa</name>
    <name type="common">Chinese foxglove</name>
    <dbReference type="NCBI Taxonomy" id="99300"/>
    <lineage>
        <taxon>Eukaryota</taxon>
        <taxon>Viridiplantae</taxon>
        <taxon>Streptophyta</taxon>
        <taxon>Embryophyta</taxon>
        <taxon>Tracheophyta</taxon>
        <taxon>Spermatophyta</taxon>
        <taxon>Magnoliopsida</taxon>
        <taxon>eudicotyledons</taxon>
        <taxon>Gunneridae</taxon>
        <taxon>Pentapetalae</taxon>
        <taxon>asterids</taxon>
        <taxon>lamiids</taxon>
        <taxon>Lamiales</taxon>
        <taxon>Orobanchaceae</taxon>
        <taxon>Rehmannieae</taxon>
        <taxon>Rehmannia</taxon>
    </lineage>
</organism>
<reference evidence="5 6" key="1">
    <citation type="journal article" date="2021" name="Comput. Struct. Biotechnol. J.">
        <title>De novo genome assembly of the potent medicinal plant Rehmannia glutinosa using nanopore technology.</title>
        <authorList>
            <person name="Ma L."/>
            <person name="Dong C."/>
            <person name="Song C."/>
            <person name="Wang X."/>
            <person name="Zheng X."/>
            <person name="Niu Y."/>
            <person name="Chen S."/>
            <person name="Feng W."/>
        </authorList>
    </citation>
    <scope>NUCLEOTIDE SEQUENCE [LARGE SCALE GENOMIC DNA]</scope>
    <source>
        <strain evidence="5">DH-2019</strain>
    </source>
</reference>